<accession>A0ABD6CZS6</accession>
<evidence type="ECO:0000313" key="1">
    <source>
        <dbReference type="EMBL" id="MFD1634406.1"/>
    </source>
</evidence>
<protein>
    <submittedName>
        <fullName evidence="1">Uncharacterized protein</fullName>
    </submittedName>
</protein>
<name>A0ABD6CZS6_9EURY</name>
<proteinExistence type="predicted"/>
<dbReference type="EMBL" id="JBHUDL010000010">
    <property type="protein sequence ID" value="MFD1634406.1"/>
    <property type="molecule type" value="Genomic_DNA"/>
</dbReference>
<sequence length="64" mass="6862">MSDGTSMLAREWVIAARFHEPADYGIPEAPVLPAVECDAGELSLRGTDSDAVVLVAESPVHVRR</sequence>
<dbReference type="Proteomes" id="UP001597075">
    <property type="component" value="Unassembled WGS sequence"/>
</dbReference>
<keyword evidence="2" id="KW-1185">Reference proteome</keyword>
<evidence type="ECO:0000313" key="2">
    <source>
        <dbReference type="Proteomes" id="UP001597075"/>
    </source>
</evidence>
<reference evidence="1 2" key="1">
    <citation type="journal article" date="2019" name="Int. J. Syst. Evol. Microbiol.">
        <title>The Global Catalogue of Microorganisms (GCM) 10K type strain sequencing project: providing services to taxonomists for standard genome sequencing and annotation.</title>
        <authorList>
            <consortium name="The Broad Institute Genomics Platform"/>
            <consortium name="The Broad Institute Genome Sequencing Center for Infectious Disease"/>
            <person name="Wu L."/>
            <person name="Ma J."/>
        </authorList>
    </citation>
    <scope>NUCLEOTIDE SEQUENCE [LARGE SCALE GENOMIC DNA]</scope>
    <source>
        <strain evidence="1 2">CGMCC 1.10594</strain>
    </source>
</reference>
<comment type="caution">
    <text evidence="1">The sequence shown here is derived from an EMBL/GenBank/DDBJ whole genome shotgun (WGS) entry which is preliminary data.</text>
</comment>
<dbReference type="AlphaFoldDB" id="A0ABD6CZS6"/>
<dbReference type="RefSeq" id="WP_256404654.1">
    <property type="nucleotide sequence ID" value="NZ_CP187151.1"/>
</dbReference>
<gene>
    <name evidence="1" type="ORF">ACFSBJ_11790</name>
</gene>
<organism evidence="1 2">
    <name type="scientific">Haloplanus ruber</name>
    <dbReference type="NCBI Taxonomy" id="869892"/>
    <lineage>
        <taxon>Archaea</taxon>
        <taxon>Methanobacteriati</taxon>
        <taxon>Methanobacteriota</taxon>
        <taxon>Stenosarchaea group</taxon>
        <taxon>Halobacteria</taxon>
        <taxon>Halobacteriales</taxon>
        <taxon>Haloferacaceae</taxon>
        <taxon>Haloplanus</taxon>
    </lineage>
</organism>